<evidence type="ECO:0000313" key="2">
    <source>
        <dbReference type="EMBL" id="KAJ8366928.1"/>
    </source>
</evidence>
<evidence type="ECO:0000313" key="3">
    <source>
        <dbReference type="Proteomes" id="UP001221898"/>
    </source>
</evidence>
<feature type="compositionally biased region" description="Basic and acidic residues" evidence="1">
    <location>
        <begin position="73"/>
        <end position="85"/>
    </location>
</feature>
<dbReference type="AlphaFoldDB" id="A0AAD7R657"/>
<dbReference type="EMBL" id="JAINUG010000526">
    <property type="protein sequence ID" value="KAJ8366928.1"/>
    <property type="molecule type" value="Genomic_DNA"/>
</dbReference>
<sequence length="160" mass="17889">MGSETPHTDARRCPQSRDQAWAVTHRTEIKVKRQALTCRFRGGFSAAVKDESPSRGRAFVSGERSGDPVGPAPRRERSGSYETRRPRINAWSSEGGGFHFIAGARWQREEREVRSRRDMGPDEARGELVRGTGRRGAHVAWCYVNTSAVLAQHTAITRTL</sequence>
<accession>A0AAD7R657</accession>
<proteinExistence type="predicted"/>
<comment type="caution">
    <text evidence="2">The sequence shown here is derived from an EMBL/GenBank/DDBJ whole genome shotgun (WGS) entry which is preliminary data.</text>
</comment>
<name>A0AAD7R657_9TELE</name>
<feature type="region of interest" description="Disordered" evidence="1">
    <location>
        <begin position="48"/>
        <end position="88"/>
    </location>
</feature>
<organism evidence="2 3">
    <name type="scientific">Aldrovandia affinis</name>
    <dbReference type="NCBI Taxonomy" id="143900"/>
    <lineage>
        <taxon>Eukaryota</taxon>
        <taxon>Metazoa</taxon>
        <taxon>Chordata</taxon>
        <taxon>Craniata</taxon>
        <taxon>Vertebrata</taxon>
        <taxon>Euteleostomi</taxon>
        <taxon>Actinopterygii</taxon>
        <taxon>Neopterygii</taxon>
        <taxon>Teleostei</taxon>
        <taxon>Notacanthiformes</taxon>
        <taxon>Halosauridae</taxon>
        <taxon>Aldrovandia</taxon>
    </lineage>
</organism>
<protein>
    <submittedName>
        <fullName evidence="2">Uncharacterized protein</fullName>
    </submittedName>
</protein>
<dbReference type="Proteomes" id="UP001221898">
    <property type="component" value="Unassembled WGS sequence"/>
</dbReference>
<gene>
    <name evidence="2" type="ORF">AAFF_G00336650</name>
</gene>
<reference evidence="2" key="1">
    <citation type="journal article" date="2023" name="Science">
        <title>Genome structures resolve the early diversification of teleost fishes.</title>
        <authorList>
            <person name="Parey E."/>
            <person name="Louis A."/>
            <person name="Montfort J."/>
            <person name="Bouchez O."/>
            <person name="Roques C."/>
            <person name="Iampietro C."/>
            <person name="Lluch J."/>
            <person name="Castinel A."/>
            <person name="Donnadieu C."/>
            <person name="Desvignes T."/>
            <person name="Floi Bucao C."/>
            <person name="Jouanno E."/>
            <person name="Wen M."/>
            <person name="Mejri S."/>
            <person name="Dirks R."/>
            <person name="Jansen H."/>
            <person name="Henkel C."/>
            <person name="Chen W.J."/>
            <person name="Zahm M."/>
            <person name="Cabau C."/>
            <person name="Klopp C."/>
            <person name="Thompson A.W."/>
            <person name="Robinson-Rechavi M."/>
            <person name="Braasch I."/>
            <person name="Lecointre G."/>
            <person name="Bobe J."/>
            <person name="Postlethwait J.H."/>
            <person name="Berthelot C."/>
            <person name="Roest Crollius H."/>
            <person name="Guiguen Y."/>
        </authorList>
    </citation>
    <scope>NUCLEOTIDE SEQUENCE</scope>
    <source>
        <strain evidence="2">NC1722</strain>
    </source>
</reference>
<keyword evidence="3" id="KW-1185">Reference proteome</keyword>
<evidence type="ECO:0000256" key="1">
    <source>
        <dbReference type="SAM" id="MobiDB-lite"/>
    </source>
</evidence>